<dbReference type="AlphaFoldDB" id="A0A2P2QUR2"/>
<proteinExistence type="predicted"/>
<evidence type="ECO:0000313" key="1">
    <source>
        <dbReference type="EMBL" id="MBX70621.1"/>
    </source>
</evidence>
<name>A0A2P2QUR2_RHIMU</name>
<organism evidence="1">
    <name type="scientific">Rhizophora mucronata</name>
    <name type="common">Asiatic mangrove</name>
    <dbReference type="NCBI Taxonomy" id="61149"/>
    <lineage>
        <taxon>Eukaryota</taxon>
        <taxon>Viridiplantae</taxon>
        <taxon>Streptophyta</taxon>
        <taxon>Embryophyta</taxon>
        <taxon>Tracheophyta</taxon>
        <taxon>Spermatophyta</taxon>
        <taxon>Magnoliopsida</taxon>
        <taxon>eudicotyledons</taxon>
        <taxon>Gunneridae</taxon>
        <taxon>Pentapetalae</taxon>
        <taxon>rosids</taxon>
        <taxon>fabids</taxon>
        <taxon>Malpighiales</taxon>
        <taxon>Rhizophoraceae</taxon>
        <taxon>Rhizophora</taxon>
    </lineage>
</organism>
<accession>A0A2P2QUR2</accession>
<sequence length="50" mass="5908">MPTRSPAVFLDKTSPISVIYPHRQLLHTDTADHTFNRRVKCFRRKSRRAV</sequence>
<protein>
    <submittedName>
        <fullName evidence="1">Uncharacterized protein</fullName>
    </submittedName>
</protein>
<reference evidence="1" key="1">
    <citation type="submission" date="2018-02" db="EMBL/GenBank/DDBJ databases">
        <title>Rhizophora mucronata_Transcriptome.</title>
        <authorList>
            <person name="Meera S.P."/>
            <person name="Sreeshan A."/>
            <person name="Augustine A."/>
        </authorList>
    </citation>
    <scope>NUCLEOTIDE SEQUENCE</scope>
    <source>
        <tissue evidence="1">Leaf</tissue>
    </source>
</reference>
<dbReference type="EMBL" id="GGEC01090137">
    <property type="protein sequence ID" value="MBX70621.1"/>
    <property type="molecule type" value="Transcribed_RNA"/>
</dbReference>